<dbReference type="PANTHER" id="PTHR33508:SF1">
    <property type="entry name" value="UPF0056 MEMBRANE PROTEIN YHCE"/>
    <property type="match status" value="1"/>
</dbReference>
<dbReference type="OrthoDB" id="5296082at2"/>
<keyword evidence="3" id="KW-1003">Cell membrane</keyword>
<feature type="transmembrane region" description="Helical" evidence="7">
    <location>
        <begin position="116"/>
        <end position="138"/>
    </location>
</feature>
<feature type="transmembrane region" description="Helical" evidence="7">
    <location>
        <begin position="177"/>
        <end position="201"/>
    </location>
</feature>
<evidence type="ECO:0000256" key="3">
    <source>
        <dbReference type="ARBA" id="ARBA00022475"/>
    </source>
</evidence>
<comment type="subcellular location">
    <subcellularLocation>
        <location evidence="1 7">Cell membrane</location>
        <topology evidence="1 7">Multi-pass membrane protein</topology>
    </subcellularLocation>
</comment>
<keyword evidence="4 7" id="KW-0812">Transmembrane</keyword>
<dbReference type="PATRIC" id="fig|1069642.3.peg.1420"/>
<evidence type="ECO:0000313" key="9">
    <source>
        <dbReference type="Proteomes" id="UP000010074"/>
    </source>
</evidence>
<evidence type="ECO:0000256" key="5">
    <source>
        <dbReference type="ARBA" id="ARBA00022989"/>
    </source>
</evidence>
<evidence type="ECO:0000256" key="6">
    <source>
        <dbReference type="ARBA" id="ARBA00023136"/>
    </source>
</evidence>
<dbReference type="RefSeq" id="WP_015090597.1">
    <property type="nucleotide sequence ID" value="NC_019567.1"/>
</dbReference>
<comment type="similarity">
    <text evidence="2 7">Belongs to the UPF0056 (MarC) family.</text>
</comment>
<dbReference type="HOGENOM" id="CLU_1313396_0_0_7"/>
<accession>K7YMU0</accession>
<dbReference type="Proteomes" id="UP000010074">
    <property type="component" value="Chromosome"/>
</dbReference>
<organism evidence="8 9">
    <name type="scientific">Bdellovibrio bacteriovorus str. Tiberius</name>
    <dbReference type="NCBI Taxonomy" id="1069642"/>
    <lineage>
        <taxon>Bacteria</taxon>
        <taxon>Pseudomonadati</taxon>
        <taxon>Bdellovibrionota</taxon>
        <taxon>Bdellovibrionia</taxon>
        <taxon>Bdellovibrionales</taxon>
        <taxon>Pseudobdellovibrionaceae</taxon>
        <taxon>Bdellovibrio</taxon>
    </lineage>
</organism>
<dbReference type="KEGG" id="bbat:Bdt_1438"/>
<name>K7YMU0_BDEBC</name>
<dbReference type="PANTHER" id="PTHR33508">
    <property type="entry name" value="UPF0056 MEMBRANE PROTEIN YHCE"/>
    <property type="match status" value="1"/>
</dbReference>
<dbReference type="InterPro" id="IPR002771">
    <property type="entry name" value="Multi_antbiot-R_MarC"/>
</dbReference>
<dbReference type="EMBL" id="CP002930">
    <property type="protein sequence ID" value="AFY01136.1"/>
    <property type="molecule type" value="Genomic_DNA"/>
</dbReference>
<keyword evidence="5 7" id="KW-1133">Transmembrane helix</keyword>
<dbReference type="AlphaFoldDB" id="K7YMU0"/>
<dbReference type="STRING" id="1069642.Bdt_1438"/>
<feature type="transmembrane region" description="Helical" evidence="7">
    <location>
        <begin position="75"/>
        <end position="96"/>
    </location>
</feature>
<evidence type="ECO:0000256" key="1">
    <source>
        <dbReference type="ARBA" id="ARBA00004651"/>
    </source>
</evidence>
<evidence type="ECO:0000256" key="7">
    <source>
        <dbReference type="RuleBase" id="RU362048"/>
    </source>
</evidence>
<gene>
    <name evidence="8" type="ORF">Bdt_1438</name>
</gene>
<protein>
    <recommendedName>
        <fullName evidence="7">UPF0056 membrane protein</fullName>
    </recommendedName>
</protein>
<feature type="transmembrane region" description="Helical" evidence="7">
    <location>
        <begin position="42"/>
        <end position="63"/>
    </location>
</feature>
<sequence length="209" mass="22540">MEGTYVLGASQLFTVFFIMLGPFQVIQPFAKATKDMSQPQVVSLATKTTLLVIPILIVLGLSGRVLMENWQIPRAVLELTAGLIFAYVAFSIVLVGKQKAEPKSEQAQDPVPVTPLGVAMKMVVSAHGLATLIVLLAVSQDHQRTLLIFGVLIAVMILNLLAMIYKKIFLGKTGVVAMQVFGVVLGVMQAGMALAIIHISLMELHKGFL</sequence>
<dbReference type="Pfam" id="PF01914">
    <property type="entry name" value="MarC"/>
    <property type="match status" value="1"/>
</dbReference>
<evidence type="ECO:0000256" key="4">
    <source>
        <dbReference type="ARBA" id="ARBA00022692"/>
    </source>
</evidence>
<dbReference type="GO" id="GO:0005886">
    <property type="term" value="C:plasma membrane"/>
    <property type="evidence" value="ECO:0007669"/>
    <property type="project" value="UniProtKB-SubCell"/>
</dbReference>
<evidence type="ECO:0000256" key="2">
    <source>
        <dbReference type="ARBA" id="ARBA00009784"/>
    </source>
</evidence>
<reference evidence="8 9" key="1">
    <citation type="journal article" date="2012" name="BMC Genomics">
        <title>Genome analysis of a simultaneously predatory and prey-independent, novel Bdellovibrio bacteriovorus from the River Tiber, supports in silico predictions of both ancient and recent lateral gene transfer from diverse bacteria.</title>
        <authorList>
            <person name="Hobley L."/>
            <person name="Lerner T.R."/>
            <person name="Williams L.E."/>
            <person name="Lambert C."/>
            <person name="Till R."/>
            <person name="Milner D.S."/>
            <person name="Basford S.M."/>
            <person name="Capeness M.J."/>
            <person name="Fenton A.K."/>
            <person name="Atterbury R.J."/>
            <person name="Harris M.A."/>
            <person name="Sockett R.E."/>
        </authorList>
    </citation>
    <scope>NUCLEOTIDE SEQUENCE [LARGE SCALE GENOMIC DNA]</scope>
    <source>
        <strain evidence="8 9">Tiberius</strain>
    </source>
</reference>
<keyword evidence="6 7" id="KW-0472">Membrane</keyword>
<proteinExistence type="inferred from homology"/>
<evidence type="ECO:0000313" key="8">
    <source>
        <dbReference type="EMBL" id="AFY01136.1"/>
    </source>
</evidence>
<feature type="transmembrane region" description="Helical" evidence="7">
    <location>
        <begin position="145"/>
        <end position="165"/>
    </location>
</feature>
<feature type="transmembrane region" description="Helical" evidence="7">
    <location>
        <begin position="12"/>
        <end position="30"/>
    </location>
</feature>